<protein>
    <submittedName>
        <fullName evidence="11">Diacylglycerol kinase</fullName>
    </submittedName>
</protein>
<organism evidence="11 12">
    <name type="scientific">Latilactobacillus sakei</name>
    <name type="common">Lactobacillus sakei</name>
    <dbReference type="NCBI Taxonomy" id="1599"/>
    <lineage>
        <taxon>Bacteria</taxon>
        <taxon>Bacillati</taxon>
        <taxon>Bacillota</taxon>
        <taxon>Bacilli</taxon>
        <taxon>Lactobacillales</taxon>
        <taxon>Lactobacillaceae</taxon>
        <taxon>Latilactobacillus</taxon>
    </lineage>
</organism>
<dbReference type="Proteomes" id="UP000234349">
    <property type="component" value="Unassembled WGS sequence"/>
</dbReference>
<dbReference type="InterPro" id="IPR017438">
    <property type="entry name" value="ATP-NAD_kinase_N"/>
</dbReference>
<evidence type="ECO:0000256" key="1">
    <source>
        <dbReference type="ARBA" id="ARBA00001946"/>
    </source>
</evidence>
<keyword evidence="8" id="KW-1208">Phospholipid metabolism</keyword>
<accession>A0AAX0VBU5</accession>
<dbReference type="Pfam" id="PF19279">
    <property type="entry name" value="YegS_C"/>
    <property type="match status" value="1"/>
</dbReference>
<dbReference type="RefSeq" id="WP_076632426.1">
    <property type="nucleotide sequence ID" value="NZ_CBCPIJ010000003.1"/>
</dbReference>
<dbReference type="InterPro" id="IPR001206">
    <property type="entry name" value="Diacylglycerol_kinase_cat_dom"/>
</dbReference>
<evidence type="ECO:0000313" key="11">
    <source>
        <dbReference type="EMBL" id="PKX78927.1"/>
    </source>
</evidence>
<comment type="similarity">
    <text evidence="2">Belongs to the diacylglycerol/lipid kinase family.</text>
</comment>
<keyword evidence="4" id="KW-0547">Nucleotide-binding</keyword>
<evidence type="ECO:0000256" key="9">
    <source>
        <dbReference type="SAM" id="Phobius"/>
    </source>
</evidence>
<dbReference type="InterPro" id="IPR050187">
    <property type="entry name" value="Lipid_Phosphate_FormReg"/>
</dbReference>
<keyword evidence="7" id="KW-0594">Phospholipid biosynthesis</keyword>
<keyword evidence="7" id="KW-0443">Lipid metabolism</keyword>
<feature type="transmembrane region" description="Helical" evidence="9">
    <location>
        <begin position="246"/>
        <end position="262"/>
    </location>
</feature>
<evidence type="ECO:0000256" key="8">
    <source>
        <dbReference type="ARBA" id="ARBA00023264"/>
    </source>
</evidence>
<keyword evidence="9" id="KW-0812">Transmembrane</keyword>
<dbReference type="PROSITE" id="PS50146">
    <property type="entry name" value="DAGK"/>
    <property type="match status" value="1"/>
</dbReference>
<keyword evidence="5 11" id="KW-0418">Kinase</keyword>
<proteinExistence type="inferred from homology"/>
<dbReference type="Gene3D" id="2.60.200.40">
    <property type="match status" value="1"/>
</dbReference>
<dbReference type="InterPro" id="IPR045540">
    <property type="entry name" value="YegS/DAGK_C"/>
</dbReference>
<evidence type="ECO:0000256" key="6">
    <source>
        <dbReference type="ARBA" id="ARBA00022840"/>
    </source>
</evidence>
<reference evidence="11 12" key="1">
    <citation type="submission" date="2016-09" db="EMBL/GenBank/DDBJ databases">
        <authorList>
            <person name="Inglin R.C."/>
        </authorList>
    </citation>
    <scope>NUCLEOTIDE SEQUENCE [LARGE SCALE GENOMIC DNA]</scope>
    <source>
        <strain evidence="11 12">RI-517</strain>
    </source>
</reference>
<keyword evidence="9" id="KW-1133">Transmembrane helix</keyword>
<dbReference type="GO" id="GO:0005524">
    <property type="term" value="F:ATP binding"/>
    <property type="evidence" value="ECO:0007669"/>
    <property type="project" value="UniProtKB-KW"/>
</dbReference>
<dbReference type="SMART" id="SM00046">
    <property type="entry name" value="DAGKc"/>
    <property type="match status" value="1"/>
</dbReference>
<evidence type="ECO:0000256" key="3">
    <source>
        <dbReference type="ARBA" id="ARBA00022679"/>
    </source>
</evidence>
<keyword evidence="3" id="KW-0808">Transferase</keyword>
<sequence>MADTPHFYIILNQVAGTGQAQKIWPQIETALKQRGISYELQISSYPGHTTRIAYQFARFKRTNQVLLIVGGDGTLNQAINGVQSAGKHDIPIAYLPCGSGNDFARGIGLNSDPLQALEQILAATAPVNIDLGVYHDALKNETGYFVNNVGIGFDASVVSITNNSKSKRFLNKCHLGSLSYVFSLIQAFTSQDAFQVTVKANGSVKNFSRGFLVTTTNHPYFGSGVPIMPSARVDDQKLDLVVIEKLNVFFFFCYLFIMMLTGKHTRYKTVHHFRTDDLVIRTQTLEFGQVDGEEMGSRAFDMHFKVTSQPFWLTTTKTEQFK</sequence>
<dbReference type="AlphaFoldDB" id="A0AAX0VBU5"/>
<name>A0AAX0VBU5_LATSK</name>
<dbReference type="PANTHER" id="PTHR12358:SF54">
    <property type="entry name" value="SPHINGOSINE KINASE RELATED PROTEIN"/>
    <property type="match status" value="1"/>
</dbReference>
<comment type="caution">
    <text evidence="11">The sequence shown here is derived from an EMBL/GenBank/DDBJ whole genome shotgun (WGS) entry which is preliminary data.</text>
</comment>
<dbReference type="Gene3D" id="3.40.50.10330">
    <property type="entry name" value="Probable inorganic polyphosphate/atp-NAD kinase, domain 1"/>
    <property type="match status" value="1"/>
</dbReference>
<feature type="domain" description="DAGKc" evidence="10">
    <location>
        <begin position="2"/>
        <end position="138"/>
    </location>
</feature>
<evidence type="ECO:0000256" key="7">
    <source>
        <dbReference type="ARBA" id="ARBA00023209"/>
    </source>
</evidence>
<dbReference type="Pfam" id="PF00781">
    <property type="entry name" value="DAGK_cat"/>
    <property type="match status" value="1"/>
</dbReference>
<keyword evidence="6" id="KW-0067">ATP-binding</keyword>
<dbReference type="InterPro" id="IPR016064">
    <property type="entry name" value="NAD/diacylglycerol_kinase_sf"/>
</dbReference>
<dbReference type="GO" id="GO:0016301">
    <property type="term" value="F:kinase activity"/>
    <property type="evidence" value="ECO:0007669"/>
    <property type="project" value="UniProtKB-KW"/>
</dbReference>
<evidence type="ECO:0000259" key="10">
    <source>
        <dbReference type="PROSITE" id="PS50146"/>
    </source>
</evidence>
<dbReference type="GO" id="GO:0008654">
    <property type="term" value="P:phospholipid biosynthetic process"/>
    <property type="evidence" value="ECO:0007669"/>
    <property type="project" value="UniProtKB-KW"/>
</dbReference>
<dbReference type="SUPFAM" id="SSF111331">
    <property type="entry name" value="NAD kinase/diacylglycerol kinase-like"/>
    <property type="match status" value="1"/>
</dbReference>
<keyword evidence="7" id="KW-0444">Lipid biosynthesis</keyword>
<dbReference type="EMBL" id="MKGH01000012">
    <property type="protein sequence ID" value="PKX78927.1"/>
    <property type="molecule type" value="Genomic_DNA"/>
</dbReference>
<evidence type="ECO:0000256" key="5">
    <source>
        <dbReference type="ARBA" id="ARBA00022777"/>
    </source>
</evidence>
<dbReference type="PANTHER" id="PTHR12358">
    <property type="entry name" value="SPHINGOSINE KINASE"/>
    <property type="match status" value="1"/>
</dbReference>
<evidence type="ECO:0000256" key="4">
    <source>
        <dbReference type="ARBA" id="ARBA00022741"/>
    </source>
</evidence>
<evidence type="ECO:0000256" key="2">
    <source>
        <dbReference type="ARBA" id="ARBA00005983"/>
    </source>
</evidence>
<gene>
    <name evidence="11" type="ORF">CUR37_03580</name>
</gene>
<dbReference type="NCBIfam" id="TIGR00147">
    <property type="entry name" value="YegS/Rv2252/BmrU family lipid kinase"/>
    <property type="match status" value="1"/>
</dbReference>
<keyword evidence="9" id="KW-0472">Membrane</keyword>
<dbReference type="InterPro" id="IPR005218">
    <property type="entry name" value="Diacylglycerol/lipid_kinase"/>
</dbReference>
<comment type="cofactor">
    <cofactor evidence="1">
        <name>Mg(2+)</name>
        <dbReference type="ChEBI" id="CHEBI:18420"/>
    </cofactor>
</comment>
<evidence type="ECO:0000313" key="12">
    <source>
        <dbReference type="Proteomes" id="UP000234349"/>
    </source>
</evidence>